<dbReference type="PANTHER" id="PTHR12893">
    <property type="entry name" value="GOLGI REASSEMBLY STACKING PROTEIN GRASP"/>
    <property type="match status" value="1"/>
</dbReference>
<dbReference type="EMBL" id="CP115611">
    <property type="protein sequence ID" value="WBW72146.1"/>
    <property type="molecule type" value="Genomic_DNA"/>
</dbReference>
<comment type="subcellular location">
    <subcellularLocation>
        <location evidence="1">Golgi apparatus membrane</location>
    </subcellularLocation>
</comment>
<dbReference type="Proteomes" id="UP001212411">
    <property type="component" value="Chromosome 1"/>
</dbReference>
<dbReference type="PROSITE" id="PS51865">
    <property type="entry name" value="PDZ_GRASP"/>
    <property type="match status" value="2"/>
</dbReference>
<dbReference type="GeneID" id="80875039"/>
<protein>
    <submittedName>
        <fullName evidence="7">GRASP protein family Golgi protein</fullName>
    </submittedName>
</protein>
<organism evidence="7 8">
    <name type="scientific">Schizosaccharomyces osmophilus</name>
    <dbReference type="NCBI Taxonomy" id="2545709"/>
    <lineage>
        <taxon>Eukaryota</taxon>
        <taxon>Fungi</taxon>
        <taxon>Dikarya</taxon>
        <taxon>Ascomycota</taxon>
        <taxon>Taphrinomycotina</taxon>
        <taxon>Schizosaccharomycetes</taxon>
        <taxon>Schizosaccharomycetales</taxon>
        <taxon>Schizosaccharomycetaceae</taxon>
        <taxon>Schizosaccharomyces</taxon>
    </lineage>
</organism>
<reference evidence="7 8" key="1">
    <citation type="journal article" date="2023" name="G3 (Bethesda)">
        <title>A high-quality reference genome for the fission yeast Schizosaccharomyces osmophilus.</title>
        <authorList>
            <person name="Jia G.S."/>
            <person name="Zhang W.C."/>
            <person name="Liang Y."/>
            <person name="Liu X.H."/>
            <person name="Rhind N."/>
            <person name="Pidoux A."/>
            <person name="Brysch-Herzberg M."/>
            <person name="Du L.L."/>
        </authorList>
    </citation>
    <scope>NUCLEOTIDE SEQUENCE [LARGE SCALE GENOMIC DNA]</scope>
    <source>
        <strain evidence="7 8">CBS 15793</strain>
    </source>
</reference>
<dbReference type="InterPro" id="IPR036034">
    <property type="entry name" value="PDZ_sf"/>
</dbReference>
<feature type="region of interest" description="Disordered" evidence="5">
    <location>
        <begin position="254"/>
        <end position="303"/>
    </location>
</feature>
<dbReference type="InterPro" id="IPR007583">
    <property type="entry name" value="GRASP55_65"/>
</dbReference>
<feature type="region of interest" description="Disordered" evidence="5">
    <location>
        <begin position="336"/>
        <end position="371"/>
    </location>
</feature>
<accession>A0AAE9W9G9</accession>
<sequence>MPSLKQKKKMHQHGVTPPSKHLLVKSSYSSAEYRKKMFGGLKSFLKETSESITGIHHDSTENYGFRVLKIQENSKTANAGIESYYDFITAINGIMLNGDPLMFRSLLRDSSPEITLEVFSLKGQIARKVKIDVSNTEEDKLGMTLQWASIHSAIDAVWHILNVIENSPIDLAKVIPYQDYIVGTPEGMMTGEKALADLIETHLNRPLRLYIYNQYQDSTRQITIVPKRNWGGDGAIGCGVGHGALHRLPASLSGPPPQPGNVAFSNPLLPPTDYSETITNNEKTSNPPIPQNVSSPTANLEGEMPIPHYQRHKKHNRNAIQDSTIQNYLEEEELLSKQLDHKAHNPVMDANASNSVPPPPVAANPSENEQT</sequence>
<evidence type="ECO:0000313" key="7">
    <source>
        <dbReference type="EMBL" id="WBW72146.1"/>
    </source>
</evidence>
<dbReference type="InterPro" id="IPR024958">
    <property type="entry name" value="GRASP_PDZ"/>
</dbReference>
<dbReference type="AlphaFoldDB" id="A0AAE9W9G9"/>
<evidence type="ECO:0000256" key="1">
    <source>
        <dbReference type="ARBA" id="ARBA00004394"/>
    </source>
</evidence>
<gene>
    <name evidence="7" type="primary">grh1</name>
    <name evidence="7" type="ORF">SOMG_01557</name>
</gene>
<evidence type="ECO:0000259" key="6">
    <source>
        <dbReference type="PROSITE" id="PS51865"/>
    </source>
</evidence>
<proteinExistence type="predicted"/>
<dbReference type="FunFam" id="2.30.42.10:FF:000026">
    <property type="entry name" value="Golgi reassembly stacking protein 2"/>
    <property type="match status" value="1"/>
</dbReference>
<keyword evidence="2" id="KW-0677">Repeat</keyword>
<evidence type="ECO:0000256" key="5">
    <source>
        <dbReference type="SAM" id="MobiDB-lite"/>
    </source>
</evidence>
<keyword evidence="4" id="KW-0472">Membrane</keyword>
<evidence type="ECO:0000256" key="2">
    <source>
        <dbReference type="ARBA" id="ARBA00022737"/>
    </source>
</evidence>
<feature type="domain" description="PDZ GRASP-type" evidence="6">
    <location>
        <begin position="63"/>
        <end position="150"/>
    </location>
</feature>
<keyword evidence="3" id="KW-0333">Golgi apparatus</keyword>
<evidence type="ECO:0000256" key="3">
    <source>
        <dbReference type="ARBA" id="ARBA00023034"/>
    </source>
</evidence>
<dbReference type="KEGG" id="som:SOMG_01557"/>
<feature type="compositionally biased region" description="Polar residues" evidence="5">
    <location>
        <begin position="274"/>
        <end position="298"/>
    </location>
</feature>
<name>A0AAE9W9G9_9SCHI</name>
<evidence type="ECO:0000256" key="4">
    <source>
        <dbReference type="ARBA" id="ARBA00023136"/>
    </source>
</evidence>
<dbReference type="Gene3D" id="2.30.42.10">
    <property type="match status" value="2"/>
</dbReference>
<dbReference type="PANTHER" id="PTHR12893:SF0">
    <property type="entry name" value="GRASP65"/>
    <property type="match status" value="1"/>
</dbReference>
<evidence type="ECO:0000313" key="8">
    <source>
        <dbReference type="Proteomes" id="UP001212411"/>
    </source>
</evidence>
<dbReference type="GO" id="GO:0000139">
    <property type="term" value="C:Golgi membrane"/>
    <property type="evidence" value="ECO:0007669"/>
    <property type="project" value="UniProtKB-SubCell"/>
</dbReference>
<dbReference type="RefSeq" id="XP_056036389.1">
    <property type="nucleotide sequence ID" value="XM_056180350.1"/>
</dbReference>
<dbReference type="Pfam" id="PF04495">
    <property type="entry name" value="GRASP55_65"/>
    <property type="match status" value="1"/>
</dbReference>
<feature type="domain" description="PDZ GRASP-type" evidence="6">
    <location>
        <begin position="156"/>
        <end position="245"/>
    </location>
</feature>
<keyword evidence="8" id="KW-1185">Reference proteome</keyword>
<dbReference type="GO" id="GO:0007030">
    <property type="term" value="P:Golgi organization"/>
    <property type="evidence" value="ECO:0007669"/>
    <property type="project" value="TreeGrafter"/>
</dbReference>